<organism evidence="2 3">
    <name type="scientific">Culter alburnus</name>
    <name type="common">Topmouth culter</name>
    <dbReference type="NCBI Taxonomy" id="194366"/>
    <lineage>
        <taxon>Eukaryota</taxon>
        <taxon>Metazoa</taxon>
        <taxon>Chordata</taxon>
        <taxon>Craniata</taxon>
        <taxon>Vertebrata</taxon>
        <taxon>Euteleostomi</taxon>
        <taxon>Actinopterygii</taxon>
        <taxon>Neopterygii</taxon>
        <taxon>Teleostei</taxon>
        <taxon>Ostariophysi</taxon>
        <taxon>Cypriniformes</taxon>
        <taxon>Xenocyprididae</taxon>
        <taxon>Xenocypridinae</taxon>
        <taxon>Culter</taxon>
    </lineage>
</organism>
<feature type="compositionally biased region" description="Polar residues" evidence="1">
    <location>
        <begin position="57"/>
        <end position="69"/>
    </location>
</feature>
<accession>A0AAW1YZQ4</accession>
<name>A0AAW1YZQ4_CULAL</name>
<sequence>MSKPSRLARPSSAGPGSKLPSPRRDTPAGRSRMLGMGEKVMRTGSEGNIAGQRPPINGTTHSHITQNTNIKEEDEVAQPRSRISPPKGSTASITQQQVTQP</sequence>
<evidence type="ECO:0000256" key="1">
    <source>
        <dbReference type="SAM" id="MobiDB-lite"/>
    </source>
</evidence>
<feature type="compositionally biased region" description="Polar residues" evidence="1">
    <location>
        <begin position="87"/>
        <end position="101"/>
    </location>
</feature>
<evidence type="ECO:0000313" key="2">
    <source>
        <dbReference type="EMBL" id="KAK9953474.1"/>
    </source>
</evidence>
<comment type="caution">
    <text evidence="2">The sequence shown here is derived from an EMBL/GenBank/DDBJ whole genome shotgun (WGS) entry which is preliminary data.</text>
</comment>
<feature type="region of interest" description="Disordered" evidence="1">
    <location>
        <begin position="1"/>
        <end position="101"/>
    </location>
</feature>
<protein>
    <submittedName>
        <fullName evidence="2">Uncharacterized protein</fullName>
    </submittedName>
</protein>
<proteinExistence type="predicted"/>
<gene>
    <name evidence="2" type="ORF">ABG768_017463</name>
</gene>
<dbReference type="AlphaFoldDB" id="A0AAW1YZQ4"/>
<reference evidence="2 3" key="1">
    <citation type="submission" date="2024-05" db="EMBL/GenBank/DDBJ databases">
        <title>A high-quality chromosomal-level genome assembly of Topmouth culter (Culter alburnus).</title>
        <authorList>
            <person name="Zhao H."/>
        </authorList>
    </citation>
    <scope>NUCLEOTIDE SEQUENCE [LARGE SCALE GENOMIC DNA]</scope>
    <source>
        <strain evidence="2">CATC2023</strain>
        <tissue evidence="2">Muscle</tissue>
    </source>
</reference>
<feature type="non-terminal residue" evidence="2">
    <location>
        <position position="101"/>
    </location>
</feature>
<dbReference type="EMBL" id="JAWDJR010000023">
    <property type="protein sequence ID" value="KAK9953474.1"/>
    <property type="molecule type" value="Genomic_DNA"/>
</dbReference>
<keyword evidence="3" id="KW-1185">Reference proteome</keyword>
<dbReference type="Proteomes" id="UP001479290">
    <property type="component" value="Unassembled WGS sequence"/>
</dbReference>
<evidence type="ECO:0000313" key="3">
    <source>
        <dbReference type="Proteomes" id="UP001479290"/>
    </source>
</evidence>